<keyword evidence="2" id="KW-1185">Reference proteome</keyword>
<proteinExistence type="predicted"/>
<gene>
    <name evidence="1" type="ORF">QQX98_003527</name>
</gene>
<sequence length="275" mass="30132">MYCHKKQSHQSACCTTDVKSMKVHGTCEWGAYPDCDGQDGCPNPAGDSSKNYMWAGSASGSGGGEFCCDVHNANLRFTDCQWYKDVGPAPEPRPRNFCRSGCPPDRVRVAIDTEADVCNSAGMGSMVRCCKTRLNDGFEAENSKLDVHRSAIKEWIDDLTCPNPASSLSRRTDLLGDVVANTSSTPMEIELASRDGVKTQDITAQLLLTYILARVGSEEMLEEMGRIWDVCDFGNAEEEFGPATGLPSRPSIHPDRPNDTFDFNRGFVRLNLGIL</sequence>
<dbReference type="Proteomes" id="UP001498476">
    <property type="component" value="Unassembled WGS sequence"/>
</dbReference>
<evidence type="ECO:0000313" key="1">
    <source>
        <dbReference type="EMBL" id="KAK7419025.1"/>
    </source>
</evidence>
<reference evidence="1 2" key="1">
    <citation type="journal article" date="2025" name="Microbiol. Resour. Announc.">
        <title>Draft genome sequences for Neonectria magnoliae and Neonectria punicea, canker pathogens of Liriodendron tulipifera and Acer saccharum in West Virginia.</title>
        <authorList>
            <person name="Petronek H.M."/>
            <person name="Kasson M.T."/>
            <person name="Metheny A.M."/>
            <person name="Stauder C.M."/>
            <person name="Lovett B."/>
            <person name="Lynch S.C."/>
            <person name="Garnas J.R."/>
            <person name="Kasson L.R."/>
            <person name="Stajich J.E."/>
        </authorList>
    </citation>
    <scope>NUCLEOTIDE SEQUENCE [LARGE SCALE GENOMIC DNA]</scope>
    <source>
        <strain evidence="1 2">NRRL 64653</strain>
    </source>
</reference>
<dbReference type="EMBL" id="JAZAVJ010000041">
    <property type="protein sequence ID" value="KAK7419025.1"/>
    <property type="molecule type" value="Genomic_DNA"/>
</dbReference>
<protein>
    <submittedName>
        <fullName evidence="1">Uncharacterized protein</fullName>
    </submittedName>
</protein>
<accession>A0ABR1HD42</accession>
<comment type="caution">
    <text evidence="1">The sequence shown here is derived from an EMBL/GenBank/DDBJ whole genome shotgun (WGS) entry which is preliminary data.</text>
</comment>
<evidence type="ECO:0000313" key="2">
    <source>
        <dbReference type="Proteomes" id="UP001498476"/>
    </source>
</evidence>
<organism evidence="1 2">
    <name type="scientific">Neonectria punicea</name>
    <dbReference type="NCBI Taxonomy" id="979145"/>
    <lineage>
        <taxon>Eukaryota</taxon>
        <taxon>Fungi</taxon>
        <taxon>Dikarya</taxon>
        <taxon>Ascomycota</taxon>
        <taxon>Pezizomycotina</taxon>
        <taxon>Sordariomycetes</taxon>
        <taxon>Hypocreomycetidae</taxon>
        <taxon>Hypocreales</taxon>
        <taxon>Nectriaceae</taxon>
        <taxon>Neonectria</taxon>
    </lineage>
</organism>
<name>A0ABR1HD42_9HYPO</name>